<comment type="caution">
    <text evidence="3">The sequence shown here is derived from an EMBL/GenBank/DDBJ whole genome shotgun (WGS) entry which is preliminary data.</text>
</comment>
<accession>A0A6A9QU10</accession>
<evidence type="ECO:0000313" key="3">
    <source>
        <dbReference type="EMBL" id="MUN28622.1"/>
    </source>
</evidence>
<dbReference type="PANTHER" id="PTHR11934">
    <property type="entry name" value="RIBOSE-5-PHOSPHATE ISOMERASE"/>
    <property type="match status" value="1"/>
</dbReference>
<dbReference type="GO" id="GO:0005829">
    <property type="term" value="C:cytosol"/>
    <property type="evidence" value="ECO:0007669"/>
    <property type="project" value="TreeGrafter"/>
</dbReference>
<dbReference type="SUPFAM" id="SSF100950">
    <property type="entry name" value="NagB/RpiA/CoA transferase-like"/>
    <property type="match status" value="1"/>
</dbReference>
<dbReference type="Gene3D" id="3.30.70.260">
    <property type="match status" value="1"/>
</dbReference>
<dbReference type="Proteomes" id="UP000470772">
    <property type="component" value="Unassembled WGS sequence"/>
</dbReference>
<keyword evidence="1 3" id="KW-0413">Isomerase</keyword>
<dbReference type="GO" id="GO:0006014">
    <property type="term" value="P:D-ribose metabolic process"/>
    <property type="evidence" value="ECO:0007669"/>
    <property type="project" value="TreeGrafter"/>
</dbReference>
<dbReference type="NCBIfam" id="TIGR00021">
    <property type="entry name" value="rpiA"/>
    <property type="match status" value="1"/>
</dbReference>
<reference evidence="3 4" key="1">
    <citation type="submission" date="2019-10" db="EMBL/GenBank/DDBJ databases">
        <title>Sequencing and Assembly of Multiple Reported Metal-Biooxidizing Members of the Extremely Thermoacidophilic Archaeal Family Sulfolobaceae.</title>
        <authorList>
            <person name="Counts J.A."/>
            <person name="Kelly R.M."/>
        </authorList>
    </citation>
    <scope>NUCLEOTIDE SEQUENCE [LARGE SCALE GENOMIC DNA]</scope>
    <source>
        <strain evidence="3 4">DSM 6482</strain>
    </source>
</reference>
<dbReference type="InterPro" id="IPR004788">
    <property type="entry name" value="Ribose5P_isomerase_type_A"/>
</dbReference>
<dbReference type="CDD" id="cd01398">
    <property type="entry name" value="RPI_A"/>
    <property type="match status" value="1"/>
</dbReference>
<keyword evidence="4" id="KW-1185">Reference proteome</keyword>
<dbReference type="GO" id="GO:0009052">
    <property type="term" value="P:pentose-phosphate shunt, non-oxidative branch"/>
    <property type="evidence" value="ECO:0007669"/>
    <property type="project" value="InterPro"/>
</dbReference>
<protein>
    <recommendedName>
        <fullName evidence="2">Ribose 5-phosphate isomerase A</fullName>
        <ecNumber evidence="2">5.3.1.6</ecNumber>
    </recommendedName>
</protein>
<evidence type="ECO:0000256" key="1">
    <source>
        <dbReference type="ARBA" id="ARBA00023235"/>
    </source>
</evidence>
<dbReference type="AlphaFoldDB" id="A0A6A9QU10"/>
<dbReference type="EC" id="5.3.1.6" evidence="2"/>
<dbReference type="PANTHER" id="PTHR11934:SF0">
    <property type="entry name" value="RIBOSE-5-PHOSPHATE ISOMERASE"/>
    <property type="match status" value="1"/>
</dbReference>
<dbReference type="SUPFAM" id="SSF75445">
    <property type="entry name" value="D-ribose-5-phosphate isomerase (RpiA), lid domain"/>
    <property type="match status" value="1"/>
</dbReference>
<dbReference type="GO" id="GO:0004751">
    <property type="term" value="F:ribose-5-phosphate isomerase activity"/>
    <property type="evidence" value="ECO:0007669"/>
    <property type="project" value="UniProtKB-UniRule"/>
</dbReference>
<name>A0A6A9QU10_SULME</name>
<dbReference type="EMBL" id="WGGD01000005">
    <property type="protein sequence ID" value="MUN28622.1"/>
    <property type="molecule type" value="Genomic_DNA"/>
</dbReference>
<dbReference type="Gene3D" id="3.40.50.1360">
    <property type="match status" value="1"/>
</dbReference>
<proteinExistence type="predicted"/>
<evidence type="ECO:0000313" key="4">
    <source>
        <dbReference type="Proteomes" id="UP000470772"/>
    </source>
</evidence>
<dbReference type="Pfam" id="PF06026">
    <property type="entry name" value="Rib_5-P_isom_A"/>
    <property type="match status" value="1"/>
</dbReference>
<organism evidence="3 4">
    <name type="scientific">Sulfuracidifex metallicus DSM 6482 = JCM 9184</name>
    <dbReference type="NCBI Taxonomy" id="523847"/>
    <lineage>
        <taxon>Archaea</taxon>
        <taxon>Thermoproteota</taxon>
        <taxon>Thermoprotei</taxon>
        <taxon>Sulfolobales</taxon>
        <taxon>Sulfolobaceae</taxon>
        <taxon>Sulfuracidifex</taxon>
    </lineage>
</organism>
<dbReference type="InterPro" id="IPR037171">
    <property type="entry name" value="NagB/RpiA_transferase-like"/>
</dbReference>
<evidence type="ECO:0000256" key="2">
    <source>
        <dbReference type="NCBIfam" id="TIGR00021"/>
    </source>
</evidence>
<gene>
    <name evidence="3" type="primary">rpiA</name>
    <name evidence="3" type="ORF">GC250_04000</name>
</gene>
<sequence>MSDLKELLASETLPLLANENLIGIGTGRTARTLIEKININKELFINKKFITSSIDSEIRLSNYGFNVLSLYIGVRPDIYVDSFDSLLLQKDINNSVMIKGGGAALFREKILASYSKHRVYIGEYTKIINRNSSIKIPIEVLPVAHKYVIDSLKEKGIEAKPRESDGKIGSVFSDNGNMILDLEIKNEIDLCELDKKLKNITGILETGIFCSNLIDKIVIARKEDEIEIVEKSSK</sequence>